<dbReference type="HAMAP" id="MF_00667">
    <property type="entry name" value="SspH"/>
    <property type="match status" value="1"/>
</dbReference>
<dbReference type="InterPro" id="IPR012610">
    <property type="entry name" value="SASP_SspH"/>
</dbReference>
<dbReference type="AlphaFoldDB" id="A0A916KA78"/>
<evidence type="ECO:0000256" key="2">
    <source>
        <dbReference type="ARBA" id="ARBA00006573"/>
    </source>
</evidence>
<evidence type="ECO:0000256" key="1">
    <source>
        <dbReference type="ARBA" id="ARBA00004288"/>
    </source>
</evidence>
<gene>
    <name evidence="4" type="primary">sspH</name>
    <name evidence="4" type="ORF">PAESOLCIP111_06224</name>
</gene>
<comment type="subcellular location">
    <subcellularLocation>
        <location evidence="1">Spore core</location>
    </subcellularLocation>
</comment>
<name>A0A916KA78_9BACL</name>
<dbReference type="EMBL" id="CAJVAS010000057">
    <property type="protein sequence ID" value="CAG7651007.1"/>
    <property type="molecule type" value="Genomic_DNA"/>
</dbReference>
<dbReference type="GO" id="GO:0030435">
    <property type="term" value="P:sporulation resulting in formation of a cellular spore"/>
    <property type="evidence" value="ECO:0007669"/>
    <property type="project" value="UniProtKB-KW"/>
</dbReference>
<comment type="similarity">
    <text evidence="2">Belongs to the SspH family.</text>
</comment>
<evidence type="ECO:0000313" key="4">
    <source>
        <dbReference type="EMBL" id="CAG7651007.1"/>
    </source>
</evidence>
<protein>
    <submittedName>
        <fullName evidence="4">Small, acid-soluble spore protein H</fullName>
    </submittedName>
</protein>
<organism evidence="4 5">
    <name type="scientific">Paenibacillus solanacearum</name>
    <dbReference type="NCBI Taxonomy" id="2048548"/>
    <lineage>
        <taxon>Bacteria</taxon>
        <taxon>Bacillati</taxon>
        <taxon>Bacillota</taxon>
        <taxon>Bacilli</taxon>
        <taxon>Bacillales</taxon>
        <taxon>Paenibacillaceae</taxon>
        <taxon>Paenibacillus</taxon>
    </lineage>
</organism>
<accession>A0A916KA78</accession>
<dbReference type="Pfam" id="PF08141">
    <property type="entry name" value="SspH"/>
    <property type="match status" value="1"/>
</dbReference>
<evidence type="ECO:0000256" key="3">
    <source>
        <dbReference type="ARBA" id="ARBA00022969"/>
    </source>
</evidence>
<reference evidence="4" key="1">
    <citation type="submission" date="2021-06" db="EMBL/GenBank/DDBJ databases">
        <authorList>
            <person name="Criscuolo A."/>
        </authorList>
    </citation>
    <scope>NUCLEOTIDE SEQUENCE</scope>
    <source>
        <strain evidence="4">CIP111600</strain>
    </source>
</reference>
<proteinExistence type="inferred from homology"/>
<comment type="caution">
    <text evidence="4">The sequence shown here is derived from an EMBL/GenBank/DDBJ whole genome shotgun (WGS) entry which is preliminary data.</text>
</comment>
<keyword evidence="3" id="KW-0749">Sporulation</keyword>
<sequence>MQLSRAQQILSSQDKINVEWNGVPVWIDSVDTNQATVKVHVEHQPAQTKVVSVEQLQEVQETESGARRLYP</sequence>
<keyword evidence="5" id="KW-1185">Reference proteome</keyword>
<dbReference type="RefSeq" id="WP_218095882.1">
    <property type="nucleotide sequence ID" value="NZ_CAJVAS010000057.1"/>
</dbReference>
<evidence type="ECO:0000313" key="5">
    <source>
        <dbReference type="Proteomes" id="UP000693672"/>
    </source>
</evidence>
<dbReference type="Proteomes" id="UP000693672">
    <property type="component" value="Unassembled WGS sequence"/>
</dbReference>
<dbReference type="GO" id="GO:0042601">
    <property type="term" value="C:endospore-forming forespore"/>
    <property type="evidence" value="ECO:0007669"/>
    <property type="project" value="InterPro"/>
</dbReference>
<dbReference type="GO" id="GO:0030436">
    <property type="term" value="P:asexual sporulation"/>
    <property type="evidence" value="ECO:0007669"/>
    <property type="project" value="InterPro"/>
</dbReference>
<dbReference type="NCBIfam" id="TIGR02861">
    <property type="entry name" value="SASP_H"/>
    <property type="match status" value="1"/>
</dbReference>